<reference evidence="3" key="1">
    <citation type="journal article" date="2019" name="Mol. Biol. Evol.">
        <title>Blast fungal genomes show frequent chromosomal changes, gene gains and losses, and effector gene turnover.</title>
        <authorList>
            <person name="Gomez Luciano L.B."/>
            <person name="Jason Tsai I."/>
            <person name="Chuma I."/>
            <person name="Tosa Y."/>
            <person name="Chen Y.H."/>
            <person name="Li J.Y."/>
            <person name="Li M.Y."/>
            <person name="Jade Lu M.Y."/>
            <person name="Nakayashiki H."/>
            <person name="Li W.H."/>
        </authorList>
    </citation>
    <scope>NUCLEOTIDE SEQUENCE</scope>
    <source>
        <strain evidence="3">NI907</strain>
    </source>
</reference>
<protein>
    <submittedName>
        <fullName evidence="3">Uncharacterized protein</fullName>
    </submittedName>
</protein>
<keyword evidence="2" id="KW-1185">Reference proteome</keyword>
<evidence type="ECO:0000256" key="1">
    <source>
        <dbReference type="SAM" id="MobiDB-lite"/>
    </source>
</evidence>
<proteinExistence type="predicted"/>
<feature type="compositionally biased region" description="Basic residues" evidence="1">
    <location>
        <begin position="69"/>
        <end position="90"/>
    </location>
</feature>
<evidence type="ECO:0000313" key="3">
    <source>
        <dbReference type="RefSeq" id="XP_030986266.1"/>
    </source>
</evidence>
<reference evidence="3" key="3">
    <citation type="submission" date="2025-08" db="UniProtKB">
        <authorList>
            <consortium name="RefSeq"/>
        </authorList>
    </citation>
    <scope>IDENTIFICATION</scope>
    <source>
        <strain evidence="3">NI907</strain>
    </source>
</reference>
<dbReference type="AlphaFoldDB" id="A0A6P8BGU8"/>
<name>A0A6P8BGU8_PYRGI</name>
<dbReference type="KEGG" id="pgri:PgNI_02267"/>
<reference evidence="3" key="2">
    <citation type="submission" date="2019-10" db="EMBL/GenBank/DDBJ databases">
        <authorList>
            <consortium name="NCBI Genome Project"/>
        </authorList>
    </citation>
    <scope>NUCLEOTIDE SEQUENCE</scope>
    <source>
        <strain evidence="3">NI907</strain>
    </source>
</reference>
<dbReference type="RefSeq" id="XP_030986266.1">
    <property type="nucleotide sequence ID" value="XM_031122334.1"/>
</dbReference>
<dbReference type="Proteomes" id="UP000515153">
    <property type="component" value="Unplaced"/>
</dbReference>
<dbReference type="GeneID" id="41957246"/>
<feature type="region of interest" description="Disordered" evidence="1">
    <location>
        <begin position="69"/>
        <end position="93"/>
    </location>
</feature>
<organism evidence="2 3">
    <name type="scientific">Pyricularia grisea</name>
    <name type="common">Crabgrass-specific blast fungus</name>
    <name type="synonym">Magnaporthe grisea</name>
    <dbReference type="NCBI Taxonomy" id="148305"/>
    <lineage>
        <taxon>Eukaryota</taxon>
        <taxon>Fungi</taxon>
        <taxon>Dikarya</taxon>
        <taxon>Ascomycota</taxon>
        <taxon>Pezizomycotina</taxon>
        <taxon>Sordariomycetes</taxon>
        <taxon>Sordariomycetidae</taxon>
        <taxon>Magnaporthales</taxon>
        <taxon>Pyriculariaceae</taxon>
        <taxon>Pyricularia</taxon>
    </lineage>
</organism>
<feature type="region of interest" description="Disordered" evidence="1">
    <location>
        <begin position="155"/>
        <end position="209"/>
    </location>
</feature>
<gene>
    <name evidence="3" type="ORF">PgNI_02267</name>
</gene>
<sequence>MRRSRIGAMTSSRQLEENLLQMAAQIQTTRTRTLATRQRRILPATASLNRIHPLRLQNARLDPLQRMTRQTKTRRATRKRMRMSLKRRAKPVTTMEARPNLARSARRPTANRTEGTRSSRRARVLVGKSNRLKMKQRMSTKMMKTVMRNRTKRWLKPTRKSRLKRGRPMGSRRATRMTRRKRVSKKTKKKKTSLAARETPKTAPARETR</sequence>
<feature type="compositionally biased region" description="Basic and acidic residues" evidence="1">
    <location>
        <begin position="198"/>
        <end position="209"/>
    </location>
</feature>
<feature type="compositionally biased region" description="Basic residues" evidence="1">
    <location>
        <begin position="155"/>
        <end position="167"/>
    </location>
</feature>
<evidence type="ECO:0000313" key="2">
    <source>
        <dbReference type="Proteomes" id="UP000515153"/>
    </source>
</evidence>
<accession>A0A6P8BGU8</accession>
<feature type="compositionally biased region" description="Basic residues" evidence="1">
    <location>
        <begin position="173"/>
        <end position="192"/>
    </location>
</feature>